<sequence length="410" mass="46575">MSLSTLAERILESARQLDKRGVVDLDSKLGFRNMTPADFRSRASLLTALQELERLARGPMESVWALGFAGSVQVISLHAIARHEIPLHVPDGGISFAALAAKAKMDEQALTRLVRHAVAYGVFRETEQGFITHTPMSKLMRDDEDWLDAAKWATEDNWSIAVRAVDALERWPGSHKPTETAFNLSRDTSDTFFEHLAKFPQKLKTLSGHFRAVSALPSHRPDDLSRSRLWREIDVPRATLVDVGGNYGDVSMQIAQATNNIRVTVQDRPEKVRLGEDCLPAEYRDRISFQPHDLFMEQPLKGADVYFLRKILHEWADPVCVQILRNLVPALKDGARVVLYERILSDRPEPTCDERDSRCLDLVMLMSLNGRERSQSDWKKLFGEVDQRFELDFERHESSAHGLIIATWKP</sequence>
<dbReference type="Gene3D" id="3.40.50.150">
    <property type="entry name" value="Vaccinia Virus protein VP39"/>
    <property type="match status" value="1"/>
</dbReference>
<dbReference type="SUPFAM" id="SSF53335">
    <property type="entry name" value="S-adenosyl-L-methionine-dependent methyltransferases"/>
    <property type="match status" value="1"/>
</dbReference>
<accession>A0ABQ8FX97</accession>
<dbReference type="Pfam" id="PF00891">
    <property type="entry name" value="Methyltransf_2"/>
    <property type="match status" value="1"/>
</dbReference>
<evidence type="ECO:0000259" key="4">
    <source>
        <dbReference type="Pfam" id="PF00891"/>
    </source>
</evidence>
<keyword evidence="2" id="KW-0808">Transferase</keyword>
<organism evidence="5 6">
    <name type="scientific">Macrophomina phaseolina</name>
    <dbReference type="NCBI Taxonomy" id="35725"/>
    <lineage>
        <taxon>Eukaryota</taxon>
        <taxon>Fungi</taxon>
        <taxon>Dikarya</taxon>
        <taxon>Ascomycota</taxon>
        <taxon>Pezizomycotina</taxon>
        <taxon>Dothideomycetes</taxon>
        <taxon>Dothideomycetes incertae sedis</taxon>
        <taxon>Botryosphaeriales</taxon>
        <taxon>Botryosphaeriaceae</taxon>
        <taxon>Macrophomina</taxon>
    </lineage>
</organism>
<evidence type="ECO:0000313" key="6">
    <source>
        <dbReference type="Proteomes" id="UP000774617"/>
    </source>
</evidence>
<dbReference type="SUPFAM" id="SSF46785">
    <property type="entry name" value="Winged helix' DNA-binding domain"/>
    <property type="match status" value="1"/>
</dbReference>
<dbReference type="InterPro" id="IPR036388">
    <property type="entry name" value="WH-like_DNA-bd_sf"/>
</dbReference>
<keyword evidence="6" id="KW-1185">Reference proteome</keyword>
<dbReference type="Gene3D" id="1.10.10.10">
    <property type="entry name" value="Winged helix-like DNA-binding domain superfamily/Winged helix DNA-binding domain"/>
    <property type="match status" value="1"/>
</dbReference>
<dbReference type="PROSITE" id="PS51683">
    <property type="entry name" value="SAM_OMT_II"/>
    <property type="match status" value="1"/>
</dbReference>
<protein>
    <submittedName>
        <fullName evidence="5">O-methyltransferase-domain-containing protein</fullName>
    </submittedName>
</protein>
<feature type="domain" description="O-methyltransferase C-terminal" evidence="4">
    <location>
        <begin position="238"/>
        <end position="384"/>
    </location>
</feature>
<keyword evidence="3" id="KW-0949">S-adenosyl-L-methionine</keyword>
<dbReference type="InterPro" id="IPR036390">
    <property type="entry name" value="WH_DNA-bd_sf"/>
</dbReference>
<evidence type="ECO:0000256" key="1">
    <source>
        <dbReference type="ARBA" id="ARBA00022603"/>
    </source>
</evidence>
<proteinExistence type="predicted"/>
<dbReference type="EMBL" id="JAGTJR010000041">
    <property type="protein sequence ID" value="KAH7032120.1"/>
    <property type="molecule type" value="Genomic_DNA"/>
</dbReference>
<evidence type="ECO:0000256" key="2">
    <source>
        <dbReference type="ARBA" id="ARBA00022679"/>
    </source>
</evidence>
<dbReference type="PANTHER" id="PTHR43712">
    <property type="entry name" value="PUTATIVE (AFU_ORTHOLOGUE AFUA_4G14580)-RELATED"/>
    <property type="match status" value="1"/>
</dbReference>
<keyword evidence="1" id="KW-0489">Methyltransferase</keyword>
<comment type="caution">
    <text evidence="5">The sequence shown here is derived from an EMBL/GenBank/DDBJ whole genome shotgun (WGS) entry which is preliminary data.</text>
</comment>
<dbReference type="InterPro" id="IPR029063">
    <property type="entry name" value="SAM-dependent_MTases_sf"/>
</dbReference>
<reference evidence="5 6" key="1">
    <citation type="journal article" date="2021" name="Nat. Commun.">
        <title>Genetic determinants of endophytism in the Arabidopsis root mycobiome.</title>
        <authorList>
            <person name="Mesny F."/>
            <person name="Miyauchi S."/>
            <person name="Thiergart T."/>
            <person name="Pickel B."/>
            <person name="Atanasova L."/>
            <person name="Karlsson M."/>
            <person name="Huettel B."/>
            <person name="Barry K.W."/>
            <person name="Haridas S."/>
            <person name="Chen C."/>
            <person name="Bauer D."/>
            <person name="Andreopoulos W."/>
            <person name="Pangilinan J."/>
            <person name="LaButti K."/>
            <person name="Riley R."/>
            <person name="Lipzen A."/>
            <person name="Clum A."/>
            <person name="Drula E."/>
            <person name="Henrissat B."/>
            <person name="Kohler A."/>
            <person name="Grigoriev I.V."/>
            <person name="Martin F.M."/>
            <person name="Hacquard S."/>
        </authorList>
    </citation>
    <scope>NUCLEOTIDE SEQUENCE [LARGE SCALE GENOMIC DNA]</scope>
    <source>
        <strain evidence="5 6">MPI-SDFR-AT-0080</strain>
    </source>
</reference>
<dbReference type="PANTHER" id="PTHR43712:SF12">
    <property type="entry name" value="STERIGMATOCYSTIN 8-O-METHYLTRANSFERASE"/>
    <property type="match status" value="1"/>
</dbReference>
<dbReference type="InterPro" id="IPR001077">
    <property type="entry name" value="COMT_C"/>
</dbReference>
<evidence type="ECO:0000313" key="5">
    <source>
        <dbReference type="EMBL" id="KAH7032120.1"/>
    </source>
</evidence>
<gene>
    <name evidence="5" type="ORF">B0J12DRAFT_582947</name>
</gene>
<name>A0ABQ8FX97_9PEZI</name>
<dbReference type="Proteomes" id="UP000774617">
    <property type="component" value="Unassembled WGS sequence"/>
</dbReference>
<evidence type="ECO:0000256" key="3">
    <source>
        <dbReference type="ARBA" id="ARBA00022691"/>
    </source>
</evidence>
<dbReference type="InterPro" id="IPR016461">
    <property type="entry name" value="COMT-like"/>
</dbReference>